<organism evidence="2">
    <name type="scientific">Drosophila melanogaster</name>
    <name type="common">Fruit fly</name>
    <dbReference type="NCBI Taxonomy" id="7227"/>
    <lineage>
        <taxon>Eukaryota</taxon>
        <taxon>Metazoa</taxon>
        <taxon>Ecdysozoa</taxon>
        <taxon>Arthropoda</taxon>
        <taxon>Hexapoda</taxon>
        <taxon>Insecta</taxon>
        <taxon>Pterygota</taxon>
        <taxon>Neoptera</taxon>
        <taxon>Endopterygota</taxon>
        <taxon>Diptera</taxon>
        <taxon>Brachycera</taxon>
        <taxon>Muscomorpha</taxon>
        <taxon>Ephydroidea</taxon>
        <taxon>Drosophilidae</taxon>
        <taxon>Drosophila</taxon>
        <taxon>Sophophora</taxon>
    </lineage>
</organism>
<feature type="non-terminal residue" evidence="2">
    <location>
        <position position="210"/>
    </location>
</feature>
<evidence type="ECO:0000313" key="2">
    <source>
        <dbReference type="EMBL" id="DAA02931.1"/>
    </source>
</evidence>
<sequence length="210" mass="22602">MHGAAQTTGHGHGHGHEYGISATPVADTTTAPAANSRLCRASQFHFHGANTAARVAEIWAVGVTGVLAGATCTQPHSLSFRNRRVHSHGHGHGYGCEYEYGHGYGPLELPMTMPHNTAGCVDLLHVRFPQYPTAITTTTTMMMVMVMQCLNAGKASKCPRTQCPHPPLHIHMRISELHLPSTSASHPPPLHISSRLLPPTLLLSDSEMCE</sequence>
<dbReference type="AlphaFoldDB" id="Q6ILD0"/>
<feature type="region of interest" description="Disordered" evidence="1">
    <location>
        <begin position="1"/>
        <end position="22"/>
    </location>
</feature>
<proteinExistence type="predicted"/>
<gene>
    <name evidence="2" type="ORF">HDC09647</name>
</gene>
<name>Q6ILD0_DROME</name>
<accession>Q6ILD0</accession>
<evidence type="ECO:0000256" key="1">
    <source>
        <dbReference type="SAM" id="MobiDB-lite"/>
    </source>
</evidence>
<protein>
    <submittedName>
        <fullName evidence="2">HDC09647</fullName>
    </submittedName>
</protein>
<reference evidence="2" key="1">
    <citation type="journal article" date="2003" name="Genome Biol.">
        <title>An integrated gene annotation and transcriptional profiling approach towards the full gene content of the Drosophila genome.</title>
        <authorList>
            <person name="Hild M."/>
            <person name="Beckmann B."/>
            <person name="Haas S.A."/>
            <person name="Koch B."/>
            <person name="Solovyev V."/>
            <person name="Busold C."/>
            <person name="Fellenberg K."/>
            <person name="Boutros M."/>
            <person name="Vingron M."/>
            <person name="Sauer F."/>
            <person name="Hoheisel J.D."/>
            <person name="Paro R."/>
        </authorList>
    </citation>
    <scope>NUCLEOTIDE SEQUENCE</scope>
</reference>
<dbReference type="EMBL" id="BK002086">
    <property type="protein sequence ID" value="DAA02931.1"/>
    <property type="molecule type" value="Genomic_DNA"/>
</dbReference>